<dbReference type="EMBL" id="JASSZA010000004">
    <property type="protein sequence ID" value="KAK2113208.1"/>
    <property type="molecule type" value="Genomic_DNA"/>
</dbReference>
<gene>
    <name evidence="1" type="ORF">P7K49_007474</name>
</gene>
<sequence length="55" mass="5990">EWNEMGKLGAGRAPPKPVCGQLCKAAWEEDGGEPTSIWFLTLDNAMDEKALEQGL</sequence>
<dbReference type="Proteomes" id="UP001266305">
    <property type="component" value="Unassembled WGS sequence"/>
</dbReference>
<protein>
    <submittedName>
        <fullName evidence="1">Uncharacterized protein</fullName>
    </submittedName>
</protein>
<keyword evidence="2" id="KW-1185">Reference proteome</keyword>
<comment type="caution">
    <text evidence="1">The sequence shown here is derived from an EMBL/GenBank/DDBJ whole genome shotgun (WGS) entry which is preliminary data.</text>
</comment>
<accession>A0ABQ9VUZ4</accession>
<evidence type="ECO:0000313" key="1">
    <source>
        <dbReference type="EMBL" id="KAK2113208.1"/>
    </source>
</evidence>
<feature type="non-terminal residue" evidence="1">
    <location>
        <position position="1"/>
    </location>
</feature>
<name>A0ABQ9VUZ4_SAGOE</name>
<evidence type="ECO:0000313" key="2">
    <source>
        <dbReference type="Proteomes" id="UP001266305"/>
    </source>
</evidence>
<reference evidence="1 2" key="1">
    <citation type="submission" date="2023-05" db="EMBL/GenBank/DDBJ databases">
        <title>B98-5 Cell Line De Novo Hybrid Assembly: An Optical Mapping Approach.</title>
        <authorList>
            <person name="Kananen K."/>
            <person name="Auerbach J.A."/>
            <person name="Kautto E."/>
            <person name="Blachly J.S."/>
        </authorList>
    </citation>
    <scope>NUCLEOTIDE SEQUENCE [LARGE SCALE GENOMIC DNA]</scope>
    <source>
        <strain evidence="1">B95-8</strain>
        <tissue evidence="1">Cell line</tissue>
    </source>
</reference>
<organism evidence="1 2">
    <name type="scientific">Saguinus oedipus</name>
    <name type="common">Cotton-top tamarin</name>
    <name type="synonym">Oedipomidas oedipus</name>
    <dbReference type="NCBI Taxonomy" id="9490"/>
    <lineage>
        <taxon>Eukaryota</taxon>
        <taxon>Metazoa</taxon>
        <taxon>Chordata</taxon>
        <taxon>Craniata</taxon>
        <taxon>Vertebrata</taxon>
        <taxon>Euteleostomi</taxon>
        <taxon>Mammalia</taxon>
        <taxon>Eutheria</taxon>
        <taxon>Euarchontoglires</taxon>
        <taxon>Primates</taxon>
        <taxon>Haplorrhini</taxon>
        <taxon>Platyrrhini</taxon>
        <taxon>Cebidae</taxon>
        <taxon>Callitrichinae</taxon>
        <taxon>Saguinus</taxon>
    </lineage>
</organism>
<proteinExistence type="predicted"/>